<feature type="domain" description="Sphingomyelin phosphodiesterase C-terminal" evidence="11">
    <location>
        <begin position="274"/>
        <end position="361"/>
    </location>
</feature>
<evidence type="ECO:0000256" key="5">
    <source>
        <dbReference type="ARBA" id="ARBA00022723"/>
    </source>
</evidence>
<proteinExistence type="inferred from homology"/>
<evidence type="ECO:0000256" key="3">
    <source>
        <dbReference type="ARBA" id="ARBA00008234"/>
    </source>
</evidence>
<feature type="domain" description="Calcineurin-like phosphoesterase" evidence="10">
    <location>
        <begin position="6"/>
        <end position="260"/>
    </location>
</feature>
<evidence type="ECO:0000313" key="13">
    <source>
        <dbReference type="RefSeq" id="XP_006821102.1"/>
    </source>
</evidence>
<dbReference type="RefSeq" id="XP_006821102.1">
    <property type="nucleotide sequence ID" value="XM_006821039.1"/>
</dbReference>
<protein>
    <submittedName>
        <fullName evidence="13">Acid sphingomyelinase-like phosphodiesterase 3b-like</fullName>
    </submittedName>
</protein>
<gene>
    <name evidence="13" type="primary">LOC100375486</name>
</gene>
<organism evidence="12 13">
    <name type="scientific">Saccoglossus kowalevskii</name>
    <name type="common">Acorn worm</name>
    <dbReference type="NCBI Taxonomy" id="10224"/>
    <lineage>
        <taxon>Eukaryota</taxon>
        <taxon>Metazoa</taxon>
        <taxon>Hemichordata</taxon>
        <taxon>Enteropneusta</taxon>
        <taxon>Harrimaniidae</taxon>
        <taxon>Saccoglossus</taxon>
    </lineage>
</organism>
<dbReference type="Pfam" id="PF00149">
    <property type="entry name" value="Metallophos"/>
    <property type="match status" value="1"/>
</dbReference>
<comment type="cofactor">
    <cofactor evidence="1">
        <name>Zn(2+)</name>
        <dbReference type="ChEBI" id="CHEBI:29105"/>
    </cofactor>
</comment>
<evidence type="ECO:0000256" key="7">
    <source>
        <dbReference type="ARBA" id="ARBA00022801"/>
    </source>
</evidence>
<keyword evidence="12" id="KW-1185">Reference proteome</keyword>
<keyword evidence="5" id="KW-0479">Metal-binding</keyword>
<keyword evidence="9" id="KW-0325">Glycoprotein</keyword>
<keyword evidence="7" id="KW-0378">Hydrolase</keyword>
<evidence type="ECO:0000256" key="2">
    <source>
        <dbReference type="ARBA" id="ARBA00004613"/>
    </source>
</evidence>
<reference evidence="13" key="1">
    <citation type="submission" date="2025-08" db="UniProtKB">
        <authorList>
            <consortium name="RefSeq"/>
        </authorList>
    </citation>
    <scope>IDENTIFICATION</scope>
    <source>
        <tissue evidence="13">Testes</tissue>
    </source>
</reference>
<dbReference type="Pfam" id="PF19272">
    <property type="entry name" value="ASMase_C"/>
    <property type="match status" value="1"/>
</dbReference>
<comment type="subcellular location">
    <subcellularLocation>
        <location evidence="2">Secreted</location>
    </subcellularLocation>
</comment>
<evidence type="ECO:0000256" key="4">
    <source>
        <dbReference type="ARBA" id="ARBA00022525"/>
    </source>
</evidence>
<dbReference type="InterPro" id="IPR004843">
    <property type="entry name" value="Calcineurin-like_PHP"/>
</dbReference>
<name>A0ABM0MM61_SACKO</name>
<dbReference type="SUPFAM" id="SSF56300">
    <property type="entry name" value="Metallo-dependent phosphatases"/>
    <property type="match status" value="1"/>
</dbReference>
<dbReference type="Gene3D" id="3.60.21.10">
    <property type="match status" value="1"/>
</dbReference>
<evidence type="ECO:0000256" key="8">
    <source>
        <dbReference type="ARBA" id="ARBA00022833"/>
    </source>
</evidence>
<dbReference type="InterPro" id="IPR041805">
    <property type="entry name" value="ASMase/PPN1_MPP"/>
</dbReference>
<keyword evidence="8" id="KW-0862">Zinc</keyword>
<keyword evidence="4" id="KW-0964">Secreted</keyword>
<comment type="similarity">
    <text evidence="3">Belongs to the acid sphingomyelinase family.</text>
</comment>
<dbReference type="PANTHER" id="PTHR10340:SF57">
    <property type="entry name" value="METALLOPHOS DOMAIN-CONTAINING PROTEIN"/>
    <property type="match status" value="1"/>
</dbReference>
<evidence type="ECO:0000313" key="12">
    <source>
        <dbReference type="Proteomes" id="UP000694865"/>
    </source>
</evidence>
<sequence>MVSHSTIWHVTDFHHEPNYTSGDYPASSCRNLNGETPAYWGDYRCDSPWSLINSSVYAMADLNSSPDFIIWTGDDTPHVPNENLNTDKVLDMIWNLTSLLMEVFPDTHVFPVLGNHDYHPKHMMPPEPNIVYETVGDWWEHWLESYPGAVESFKQVAYYTALYKTGHRIVGLNTVYYYTNDKLTADMEDPGDQFQWLEDILLNATENDEKVYLIGHVPPGVFERHAGKSWFYPQFNERYIEIITTYSDVIFGQFFAHQHVDSFRMFYDDQGDAVASLFLTPAVTPWNTTLSGVGPNNPGIRLFEYDRDTWQILDIKQYYQDLSETGASNDPIWKLEYSAKEVYGIPDVTTSSLQQLTESFQR</sequence>
<keyword evidence="6" id="KW-0732">Signal</keyword>
<evidence type="ECO:0000256" key="6">
    <source>
        <dbReference type="ARBA" id="ARBA00022729"/>
    </source>
</evidence>
<dbReference type="Proteomes" id="UP000694865">
    <property type="component" value="Unplaced"/>
</dbReference>
<evidence type="ECO:0000256" key="1">
    <source>
        <dbReference type="ARBA" id="ARBA00001947"/>
    </source>
</evidence>
<accession>A0ABM0MM61</accession>
<evidence type="ECO:0000259" key="11">
    <source>
        <dbReference type="Pfam" id="PF19272"/>
    </source>
</evidence>
<dbReference type="CDD" id="cd00842">
    <property type="entry name" value="MPP_ASMase"/>
    <property type="match status" value="1"/>
</dbReference>
<dbReference type="InterPro" id="IPR029052">
    <property type="entry name" value="Metallo-depent_PP-like"/>
</dbReference>
<dbReference type="GeneID" id="100375486"/>
<evidence type="ECO:0000256" key="9">
    <source>
        <dbReference type="ARBA" id="ARBA00023180"/>
    </source>
</evidence>
<evidence type="ECO:0000259" key="10">
    <source>
        <dbReference type="Pfam" id="PF00149"/>
    </source>
</evidence>
<dbReference type="InterPro" id="IPR045473">
    <property type="entry name" value="ASM_C"/>
</dbReference>
<dbReference type="PANTHER" id="PTHR10340">
    <property type="entry name" value="SPHINGOMYELIN PHOSPHODIESTERASE"/>
    <property type="match status" value="1"/>
</dbReference>